<organism evidence="6">
    <name type="scientific">Phaffia rhodozyma</name>
    <name type="common">Yeast</name>
    <name type="synonym">Xanthophyllomyces dendrorhous</name>
    <dbReference type="NCBI Taxonomy" id="264483"/>
    <lineage>
        <taxon>Eukaryota</taxon>
        <taxon>Fungi</taxon>
        <taxon>Dikarya</taxon>
        <taxon>Basidiomycota</taxon>
        <taxon>Agaricomycotina</taxon>
        <taxon>Tremellomycetes</taxon>
        <taxon>Cystofilobasidiales</taxon>
        <taxon>Mrakiaceae</taxon>
        <taxon>Phaffia</taxon>
    </lineage>
</organism>
<dbReference type="Pfam" id="PF01753">
    <property type="entry name" value="zf-MYND"/>
    <property type="match status" value="1"/>
</dbReference>
<evidence type="ECO:0000313" key="6">
    <source>
        <dbReference type="EMBL" id="CED85337.1"/>
    </source>
</evidence>
<dbReference type="PROSITE" id="PS01360">
    <property type="entry name" value="ZF_MYND_1"/>
    <property type="match status" value="1"/>
</dbReference>
<dbReference type="Gene3D" id="6.10.140.2220">
    <property type="match status" value="1"/>
</dbReference>
<evidence type="ECO:0000259" key="5">
    <source>
        <dbReference type="PROSITE" id="PS50865"/>
    </source>
</evidence>
<dbReference type="AlphaFoldDB" id="A0A0F7ST45"/>
<keyword evidence="3" id="KW-0862">Zinc</keyword>
<keyword evidence="2 4" id="KW-0863">Zinc-finger</keyword>
<evidence type="ECO:0000256" key="3">
    <source>
        <dbReference type="ARBA" id="ARBA00022833"/>
    </source>
</evidence>
<evidence type="ECO:0000256" key="2">
    <source>
        <dbReference type="ARBA" id="ARBA00022771"/>
    </source>
</evidence>
<feature type="domain" description="MYND-type" evidence="5">
    <location>
        <begin position="12"/>
        <end position="55"/>
    </location>
</feature>
<sequence>MASTSAIQNTYCRYCGKGSREEGRNFQKCGVCYVPVYCGKKCQVDHWKNGHKAECEKAKKMRESESLGSNQASDEVPLEGLHDWEDENSNKLWIAGLHALGLYDKSNWSRMDNEAILVSVSYDASRPKKFQYESLITVAPDKMQALMPVEADLDFYKQRDDAKKQLAKTQGAGDGAAIMVVVCGSHALIAARIYSQDVINSKKDPNWERNLKRLFDRD</sequence>
<dbReference type="InterPro" id="IPR002893">
    <property type="entry name" value="Znf_MYND"/>
</dbReference>
<dbReference type="EMBL" id="LN483332">
    <property type="protein sequence ID" value="CED85337.1"/>
    <property type="molecule type" value="Genomic_DNA"/>
</dbReference>
<name>A0A0F7ST45_PHARH</name>
<evidence type="ECO:0000256" key="4">
    <source>
        <dbReference type="PROSITE-ProRule" id="PRU00134"/>
    </source>
</evidence>
<protein>
    <submittedName>
        <fullName evidence="6">Zinc finger, MYND-type</fullName>
    </submittedName>
</protein>
<dbReference type="SUPFAM" id="SSF144232">
    <property type="entry name" value="HIT/MYND zinc finger-like"/>
    <property type="match status" value="1"/>
</dbReference>
<dbReference type="GO" id="GO:0008270">
    <property type="term" value="F:zinc ion binding"/>
    <property type="evidence" value="ECO:0007669"/>
    <property type="project" value="UniProtKB-KW"/>
</dbReference>
<dbReference type="PROSITE" id="PS50865">
    <property type="entry name" value="ZF_MYND_2"/>
    <property type="match status" value="1"/>
</dbReference>
<accession>A0A0F7ST45</accession>
<reference evidence="6" key="1">
    <citation type="submission" date="2014-08" db="EMBL/GenBank/DDBJ databases">
        <authorList>
            <person name="Sharma Rahul"/>
            <person name="Thines Marco"/>
        </authorList>
    </citation>
    <scope>NUCLEOTIDE SEQUENCE</scope>
</reference>
<proteinExistence type="predicted"/>
<evidence type="ECO:0000256" key="1">
    <source>
        <dbReference type="ARBA" id="ARBA00022723"/>
    </source>
</evidence>
<keyword evidence="1" id="KW-0479">Metal-binding</keyword>